<evidence type="ECO:0000313" key="1">
    <source>
        <dbReference type="EMBL" id="MBB6565773.1"/>
    </source>
</evidence>
<evidence type="ECO:0000313" key="3">
    <source>
        <dbReference type="Proteomes" id="UP000534306"/>
    </source>
</evidence>
<gene>
    <name evidence="1" type="ORF">HNR71_001410</name>
    <name evidence="2" type="ORF">HPO96_17455</name>
</gene>
<reference evidence="1 4" key="2">
    <citation type="submission" date="2020-08" db="EMBL/GenBank/DDBJ databases">
        <title>Sequencing the genomes of 1000 actinobacteria strains.</title>
        <authorList>
            <person name="Klenk H.-P."/>
        </authorList>
    </citation>
    <scope>NUCLEOTIDE SEQUENCE [LARGE SCALE GENOMIC DNA]</scope>
    <source>
        <strain evidence="1 4">DSM 15626</strain>
    </source>
</reference>
<reference evidence="2 3" key="1">
    <citation type="submission" date="2020-05" db="EMBL/GenBank/DDBJ databases">
        <title>Genome sequence of Kribbella sandramycini ATCC 39419.</title>
        <authorList>
            <person name="Maclea K.S."/>
            <person name="Fair J.L."/>
        </authorList>
    </citation>
    <scope>NUCLEOTIDE SEQUENCE [LARGE SCALE GENOMIC DNA]</scope>
    <source>
        <strain evidence="2 3">ATCC 39419</strain>
    </source>
</reference>
<evidence type="ECO:0000313" key="4">
    <source>
        <dbReference type="Proteomes" id="UP000553957"/>
    </source>
</evidence>
<dbReference type="Proteomes" id="UP000534306">
    <property type="component" value="Unassembled WGS sequence"/>
</dbReference>
<dbReference type="AlphaFoldDB" id="A0A7Y4P1C9"/>
<dbReference type="RefSeq" id="WP_171674491.1">
    <property type="nucleotide sequence ID" value="NZ_BAAAGT010000001.1"/>
</dbReference>
<accession>A0A7Y4P1C9</accession>
<keyword evidence="3" id="KW-1185">Reference proteome</keyword>
<evidence type="ECO:0000313" key="2">
    <source>
        <dbReference type="EMBL" id="NOL42035.1"/>
    </source>
</evidence>
<name>A0A7Y4P1C9_9ACTN</name>
<dbReference type="EMBL" id="JACHKF010000001">
    <property type="protein sequence ID" value="MBB6565773.1"/>
    <property type="molecule type" value="Genomic_DNA"/>
</dbReference>
<dbReference type="EMBL" id="JABJRC010000003">
    <property type="protein sequence ID" value="NOL42035.1"/>
    <property type="molecule type" value="Genomic_DNA"/>
</dbReference>
<proteinExistence type="predicted"/>
<organism evidence="2 3">
    <name type="scientific">Kribbella sandramycini</name>
    <dbReference type="NCBI Taxonomy" id="60450"/>
    <lineage>
        <taxon>Bacteria</taxon>
        <taxon>Bacillati</taxon>
        <taxon>Actinomycetota</taxon>
        <taxon>Actinomycetes</taxon>
        <taxon>Propionibacteriales</taxon>
        <taxon>Kribbellaceae</taxon>
        <taxon>Kribbella</taxon>
    </lineage>
</organism>
<sequence length="69" mass="7734">MSNEIEQRKNLHRALQRHTDRHVHFTAAFMASFVARVLPVEQLVELVGALDAAKPMQWTDTGSGPGVEH</sequence>
<protein>
    <submittedName>
        <fullName evidence="2">Uncharacterized protein</fullName>
    </submittedName>
</protein>
<dbReference type="Proteomes" id="UP000553957">
    <property type="component" value="Unassembled WGS sequence"/>
</dbReference>
<comment type="caution">
    <text evidence="2">The sequence shown here is derived from an EMBL/GenBank/DDBJ whole genome shotgun (WGS) entry which is preliminary data.</text>
</comment>